<evidence type="ECO:0000256" key="2">
    <source>
        <dbReference type="PIRNR" id="PIRNR007949"/>
    </source>
</evidence>
<evidence type="ECO:0000313" key="5">
    <source>
        <dbReference type="EMBL" id="SCU95324.1"/>
    </source>
</evidence>
<dbReference type="PANTHER" id="PTHR12811">
    <property type="entry name" value="VACUOLAR PROTEIN SORTING VPS16"/>
    <property type="match status" value="1"/>
</dbReference>
<comment type="similarity">
    <text evidence="1 2">Belongs to the VPS16 family.</text>
</comment>
<protein>
    <recommendedName>
        <fullName evidence="2">Probable vacuolar protein sorting-associated protein 16 homolog</fullName>
    </recommendedName>
</protein>
<keyword evidence="2" id="KW-0813">Transport</keyword>
<dbReference type="Pfam" id="PF04841">
    <property type="entry name" value="Vps16_N"/>
    <property type="match status" value="1"/>
</dbReference>
<accession>A0A1G4JWL5</accession>
<gene>
    <name evidence="5" type="ORF">LANO_0E10022G</name>
</gene>
<dbReference type="OrthoDB" id="1792at2759"/>
<dbReference type="GO" id="GO:0003779">
    <property type="term" value="F:actin binding"/>
    <property type="evidence" value="ECO:0007669"/>
    <property type="project" value="TreeGrafter"/>
</dbReference>
<dbReference type="GO" id="GO:0005768">
    <property type="term" value="C:endosome"/>
    <property type="evidence" value="ECO:0007669"/>
    <property type="project" value="UniProtKB-ARBA"/>
</dbReference>
<dbReference type="Proteomes" id="UP000189911">
    <property type="component" value="Chromosome E"/>
</dbReference>
<dbReference type="PIRSF" id="PIRSF007949">
    <property type="entry name" value="VPS16"/>
    <property type="match status" value="1"/>
</dbReference>
<name>A0A1G4JWL5_9SACH</name>
<dbReference type="SUPFAM" id="SSF69322">
    <property type="entry name" value="Tricorn protease domain 2"/>
    <property type="match status" value="1"/>
</dbReference>
<reference evidence="6" key="1">
    <citation type="submission" date="2016-03" db="EMBL/GenBank/DDBJ databases">
        <authorList>
            <person name="Devillers Hugo."/>
        </authorList>
    </citation>
    <scope>NUCLEOTIDE SEQUENCE [LARGE SCALE GENOMIC DNA]</scope>
</reference>
<feature type="domain" description="Vps16 N-terminal" evidence="4">
    <location>
        <begin position="6"/>
        <end position="378"/>
    </location>
</feature>
<dbReference type="GO" id="GO:0030897">
    <property type="term" value="C:HOPS complex"/>
    <property type="evidence" value="ECO:0007669"/>
    <property type="project" value="TreeGrafter"/>
</dbReference>
<dbReference type="AlphaFoldDB" id="A0A1G4JWL5"/>
<feature type="domain" description="Vps16 C-terminal" evidence="3">
    <location>
        <begin position="481"/>
        <end position="795"/>
    </location>
</feature>
<sequence>MSLKNPSLGWEKLQDVFYRDRELCQLSVPSEAGFKFSVTTTLLAVESDNSIEICHYRGQCVAKIDLTSLPSEVVGYEFDKEDEGSLIIAMADRLRIYHNWRPVLFKDYFLPDAVDDTIWSFKNRVAVMLSSQDVYHFDGNSLVRICENNERFALLTKKHWHCNKDVLVLLDVKHVFHLYIESGILSEEASNEIWHSVVVSPQGLVCLYNAKTYDLKIYKNGDVRLMEINLDSHAKDIAWCGDDTIACLFNNEEIKLFGPDSCSITFWFPEEIITLNTEIDGLKVVTNDKIWLISRVGRHTTDVFLMGSTEPSSILLDSVNFLSTQAPRAVENLKIINLDQGVAGCLDAALDELVPYWQKKLLSAAVFGKSSLPRESQNSKRFVDTCDKLRVLNMLTEKGIILTARHLEYFGLDKLISRLMKTGDFYECILVCKFLKVRGKIPKIFAAWANAKIVSSSEIDDDEIFKAIAKLAQSITVKVPMAEVGLTAFNEGRPRMAKDLIIMERMPAMELSALLELDEHELALKEGNKLGIPEMTLSVLLKLREQLNTAQFTKIIMLTMRDDQLFTYYSRHDGTFLFDFYRQTDQLAELAYHLWSEGLKDGTSGEFLPQVKELYSRLTHDSLIRNDQGTLERQVQLLEFQKSLAQVQQINVVNATLDDTIRILIVNRLDKQLVVFLRKFKVPDQKYYHIKCKALAREQRFDDLYKFAQERKSPIGYMPFYKSLLQQKRKKEASVYVQMISGISYEKRFEMYLQCGSYFDAIQLASKEKDVPNLKRIYKQIPPNEAQLRTLVNETVNKL</sequence>
<keyword evidence="6" id="KW-1185">Reference proteome</keyword>
<dbReference type="Pfam" id="PF04840">
    <property type="entry name" value="Vps16_C"/>
    <property type="match status" value="1"/>
</dbReference>
<dbReference type="GO" id="GO:0006886">
    <property type="term" value="P:intracellular protein transport"/>
    <property type="evidence" value="ECO:0007669"/>
    <property type="project" value="InterPro"/>
</dbReference>
<proteinExistence type="inferred from homology"/>
<comment type="function">
    <text evidence="2">Essential for vacuolar protein sorting. Required for vacuole biogenesis, stability and to maintain vacuole morphology.</text>
</comment>
<dbReference type="EMBL" id="LT598451">
    <property type="protein sequence ID" value="SCU95324.1"/>
    <property type="molecule type" value="Genomic_DNA"/>
</dbReference>
<dbReference type="InterPro" id="IPR038132">
    <property type="entry name" value="Vps16_C_sf"/>
</dbReference>
<evidence type="ECO:0000259" key="4">
    <source>
        <dbReference type="Pfam" id="PF04841"/>
    </source>
</evidence>
<dbReference type="GO" id="GO:0042144">
    <property type="term" value="P:vacuole fusion, non-autophagic"/>
    <property type="evidence" value="ECO:0007669"/>
    <property type="project" value="TreeGrafter"/>
</dbReference>
<dbReference type="InterPro" id="IPR006926">
    <property type="entry name" value="Vps16_N"/>
</dbReference>
<dbReference type="GO" id="GO:0016197">
    <property type="term" value="P:endosomal transport"/>
    <property type="evidence" value="ECO:0007669"/>
    <property type="project" value="TreeGrafter"/>
</dbReference>
<dbReference type="InterPro" id="IPR016534">
    <property type="entry name" value="VPS16"/>
</dbReference>
<dbReference type="Gene3D" id="1.10.150.780">
    <property type="entry name" value="Vps16, C-terminal region"/>
    <property type="match status" value="1"/>
</dbReference>
<dbReference type="PANTHER" id="PTHR12811:SF0">
    <property type="entry name" value="VACUOLAR PROTEIN SORTING-ASSOCIATED PROTEIN 16 HOMOLOG"/>
    <property type="match status" value="1"/>
</dbReference>
<keyword evidence="2" id="KW-0653">Protein transport</keyword>
<evidence type="ECO:0000259" key="3">
    <source>
        <dbReference type="Pfam" id="PF04840"/>
    </source>
</evidence>
<organism evidence="5 6">
    <name type="scientific">Lachancea nothofagi CBS 11611</name>
    <dbReference type="NCBI Taxonomy" id="1266666"/>
    <lineage>
        <taxon>Eukaryota</taxon>
        <taxon>Fungi</taxon>
        <taxon>Dikarya</taxon>
        <taxon>Ascomycota</taxon>
        <taxon>Saccharomycotina</taxon>
        <taxon>Saccharomycetes</taxon>
        <taxon>Saccharomycetales</taxon>
        <taxon>Saccharomycetaceae</taxon>
        <taxon>Lachancea</taxon>
    </lineage>
</organism>
<evidence type="ECO:0000256" key="1">
    <source>
        <dbReference type="ARBA" id="ARBA00009250"/>
    </source>
</evidence>
<dbReference type="InterPro" id="IPR006925">
    <property type="entry name" value="Vps16_C"/>
</dbReference>
<evidence type="ECO:0000313" key="6">
    <source>
        <dbReference type="Proteomes" id="UP000189911"/>
    </source>
</evidence>